<dbReference type="EMBL" id="MU006329">
    <property type="protein sequence ID" value="KAF2847064.1"/>
    <property type="molecule type" value="Genomic_DNA"/>
</dbReference>
<protein>
    <submittedName>
        <fullName evidence="7">Glycoside hydrolase family 5 protein</fullName>
    </submittedName>
</protein>
<name>A0A6A7AWB2_9PLEO</name>
<accession>A0A6A7AWB2</accession>
<keyword evidence="3 4" id="KW-0326">Glycosidase</keyword>
<dbReference type="AlphaFoldDB" id="A0A6A7AWB2"/>
<evidence type="ECO:0000313" key="7">
    <source>
        <dbReference type="EMBL" id="KAF2847064.1"/>
    </source>
</evidence>
<dbReference type="Proteomes" id="UP000799423">
    <property type="component" value="Unassembled WGS sequence"/>
</dbReference>
<keyword evidence="5" id="KW-0732">Signal</keyword>
<sequence>MRLLTALCAAGLTTLIHAFPNAPFKTSTRWVHDSTGANFTYVGVNWPGAGEVMIPEGLQYQSIKSIVSKIKELKMNVVRLTFAIEMIDDIKDHGGDVTVQQAFIKALGNANGAKVWNQVVKNNPQFTTSTTRLQVYDAIAAELAKQQIYVHLDNHMSKAKWCCGGTDGNTWFGDTDFDVTKWERGLVHMAKHSKAWPNMVSLGLRNELRKPDKAGNTLPYNWSTWYDKMIQAANAVNSANKDILIFLSGLNYDTTLSPIPTSGDLGDNKKFVLKDSKYSNKLVLELHNYQNSATKCSDIESGLWNNGFRAISPNSVNQMPVVLTEFGFSQADNSYSGVYATCLKKLMPQWKTGWMVWALSGSYYIRSGTQDFEETWGLVNHDWSAWRNTTAITALKGMVDNTFASVR</sequence>
<evidence type="ECO:0000313" key="8">
    <source>
        <dbReference type="Proteomes" id="UP000799423"/>
    </source>
</evidence>
<dbReference type="GO" id="GO:0004553">
    <property type="term" value="F:hydrolase activity, hydrolyzing O-glycosyl compounds"/>
    <property type="evidence" value="ECO:0007669"/>
    <property type="project" value="InterPro"/>
</dbReference>
<evidence type="ECO:0000256" key="5">
    <source>
        <dbReference type="SAM" id="SignalP"/>
    </source>
</evidence>
<comment type="similarity">
    <text evidence="1 4">Belongs to the glycosyl hydrolase 5 (cellulase A) family.</text>
</comment>
<keyword evidence="8" id="KW-1185">Reference proteome</keyword>
<feature type="domain" description="Glycoside hydrolase family 5" evidence="6">
    <location>
        <begin position="57"/>
        <end position="360"/>
    </location>
</feature>
<evidence type="ECO:0000256" key="1">
    <source>
        <dbReference type="ARBA" id="ARBA00005641"/>
    </source>
</evidence>
<dbReference type="Gene3D" id="3.20.20.80">
    <property type="entry name" value="Glycosidases"/>
    <property type="match status" value="1"/>
</dbReference>
<dbReference type="PANTHER" id="PTHR31263:SF0">
    <property type="entry name" value="CELLULASE FAMILY PROTEIN (AFU_ORTHOLOGUE AFUA_5G14560)"/>
    <property type="match status" value="1"/>
</dbReference>
<feature type="chain" id="PRO_5025660557" evidence="5">
    <location>
        <begin position="19"/>
        <end position="407"/>
    </location>
</feature>
<dbReference type="SUPFAM" id="SSF51445">
    <property type="entry name" value="(Trans)glycosidases"/>
    <property type="match status" value="1"/>
</dbReference>
<evidence type="ECO:0000256" key="3">
    <source>
        <dbReference type="ARBA" id="ARBA00023295"/>
    </source>
</evidence>
<dbReference type="PANTHER" id="PTHR31263">
    <property type="entry name" value="CELLULASE FAMILY PROTEIN (AFU_ORTHOLOGUE AFUA_5G14560)"/>
    <property type="match status" value="1"/>
</dbReference>
<reference evidence="7" key="1">
    <citation type="submission" date="2020-01" db="EMBL/GenBank/DDBJ databases">
        <authorList>
            <consortium name="DOE Joint Genome Institute"/>
            <person name="Haridas S."/>
            <person name="Albert R."/>
            <person name="Binder M."/>
            <person name="Bloem J."/>
            <person name="Labutti K."/>
            <person name="Salamov A."/>
            <person name="Andreopoulos B."/>
            <person name="Baker S.E."/>
            <person name="Barry K."/>
            <person name="Bills G."/>
            <person name="Bluhm B.H."/>
            <person name="Cannon C."/>
            <person name="Castanera R."/>
            <person name="Culley D.E."/>
            <person name="Daum C."/>
            <person name="Ezra D."/>
            <person name="Gonzalez J.B."/>
            <person name="Henrissat B."/>
            <person name="Kuo A."/>
            <person name="Liang C."/>
            <person name="Lipzen A."/>
            <person name="Lutzoni F."/>
            <person name="Magnuson J."/>
            <person name="Mondo S."/>
            <person name="Nolan M."/>
            <person name="Ohm R."/>
            <person name="Pangilinan J."/>
            <person name="Park H.-J."/>
            <person name="Ramirez L."/>
            <person name="Alfaro M."/>
            <person name="Sun H."/>
            <person name="Tritt A."/>
            <person name="Yoshinaga Y."/>
            <person name="Zwiers L.-H."/>
            <person name="Turgeon B.G."/>
            <person name="Goodwin S.B."/>
            <person name="Spatafora J.W."/>
            <person name="Crous P.W."/>
            <person name="Grigoriev I.V."/>
        </authorList>
    </citation>
    <scope>NUCLEOTIDE SEQUENCE</scope>
    <source>
        <strain evidence="7">IPT5</strain>
    </source>
</reference>
<proteinExistence type="inferred from homology"/>
<dbReference type="InterPro" id="IPR001547">
    <property type="entry name" value="Glyco_hydro_5"/>
</dbReference>
<evidence type="ECO:0000256" key="2">
    <source>
        <dbReference type="ARBA" id="ARBA00022801"/>
    </source>
</evidence>
<dbReference type="OrthoDB" id="442731at2759"/>
<keyword evidence="2 4" id="KW-0378">Hydrolase</keyword>
<feature type="signal peptide" evidence="5">
    <location>
        <begin position="1"/>
        <end position="18"/>
    </location>
</feature>
<organism evidence="7 8">
    <name type="scientific">Plenodomus tracheiphilus IPT5</name>
    <dbReference type="NCBI Taxonomy" id="1408161"/>
    <lineage>
        <taxon>Eukaryota</taxon>
        <taxon>Fungi</taxon>
        <taxon>Dikarya</taxon>
        <taxon>Ascomycota</taxon>
        <taxon>Pezizomycotina</taxon>
        <taxon>Dothideomycetes</taxon>
        <taxon>Pleosporomycetidae</taxon>
        <taxon>Pleosporales</taxon>
        <taxon>Pleosporineae</taxon>
        <taxon>Leptosphaeriaceae</taxon>
        <taxon>Plenodomus</taxon>
    </lineage>
</organism>
<evidence type="ECO:0000259" key="6">
    <source>
        <dbReference type="Pfam" id="PF00150"/>
    </source>
</evidence>
<gene>
    <name evidence="7" type="ORF">T440DRAFT_404458</name>
</gene>
<evidence type="ECO:0000256" key="4">
    <source>
        <dbReference type="RuleBase" id="RU361153"/>
    </source>
</evidence>
<dbReference type="InterPro" id="IPR017853">
    <property type="entry name" value="GH"/>
</dbReference>
<dbReference type="Pfam" id="PF00150">
    <property type="entry name" value="Cellulase"/>
    <property type="match status" value="1"/>
</dbReference>
<dbReference type="GO" id="GO:0000272">
    <property type="term" value="P:polysaccharide catabolic process"/>
    <property type="evidence" value="ECO:0007669"/>
    <property type="project" value="InterPro"/>
</dbReference>